<comment type="similarity">
    <text evidence="1">Belongs to the phosphoglycerate mutase family. BPG-dependent PGAM subfamily.</text>
</comment>
<dbReference type="PIRSF" id="PIRSF000709">
    <property type="entry name" value="6PFK_2-Ptase"/>
    <property type="match status" value="1"/>
</dbReference>
<accession>A0A844FDH7</accession>
<reference evidence="6 7" key="1">
    <citation type="submission" date="2019-08" db="EMBL/GenBank/DDBJ databases">
        <title>In-depth cultivation of the pig gut microbiome towards novel bacterial diversity and tailored functional studies.</title>
        <authorList>
            <person name="Wylensek D."/>
            <person name="Hitch T.C.A."/>
            <person name="Clavel T."/>
        </authorList>
    </citation>
    <scope>NUCLEOTIDE SEQUENCE [LARGE SCALE GENOMIC DNA]</scope>
    <source>
        <strain evidence="6 7">BL-389-WT-3D</strain>
    </source>
</reference>
<dbReference type="AlphaFoldDB" id="A0A844FDH7"/>
<dbReference type="Gene3D" id="3.40.50.1240">
    <property type="entry name" value="Phosphoglycerate mutase-like"/>
    <property type="match status" value="1"/>
</dbReference>
<keyword evidence="4" id="KW-0413">Isomerase</keyword>
<protein>
    <recommendedName>
        <fullName evidence="2">phosphoglycerate mutase (2,3-diphosphoglycerate-dependent)</fullName>
        <ecNumber evidence="2">5.4.2.11</ecNumber>
    </recommendedName>
</protein>
<keyword evidence="3" id="KW-0324">Glycolysis</keyword>
<comment type="caution">
    <text evidence="6">The sequence shown here is derived from an EMBL/GenBank/DDBJ whole genome shotgun (WGS) entry which is preliminary data.</text>
</comment>
<evidence type="ECO:0000256" key="2">
    <source>
        <dbReference type="ARBA" id="ARBA00012028"/>
    </source>
</evidence>
<dbReference type="Proteomes" id="UP000462363">
    <property type="component" value="Unassembled WGS sequence"/>
</dbReference>
<dbReference type="GO" id="GO:0004619">
    <property type="term" value="F:phosphoglycerate mutase activity"/>
    <property type="evidence" value="ECO:0007669"/>
    <property type="project" value="UniProtKB-EC"/>
</dbReference>
<dbReference type="GO" id="GO:0006096">
    <property type="term" value="P:glycolytic process"/>
    <property type="evidence" value="ECO:0007669"/>
    <property type="project" value="UniProtKB-KW"/>
</dbReference>
<evidence type="ECO:0000313" key="6">
    <source>
        <dbReference type="EMBL" id="MSS41569.1"/>
    </source>
</evidence>
<sequence>MIITSPLKRAVETGKIVAAKMNVPLYREVLLIEQNYGIYEGVDRKEPQFLNNKRNFAYRYPGGESMMQVAYRIYGFIDKIKEEYSEKKILLISHGGVCRIIRTYFTDMTNEEFFHYTLENAKCEEYEL</sequence>
<dbReference type="InterPro" id="IPR005952">
    <property type="entry name" value="Phosphogly_mut1"/>
</dbReference>
<dbReference type="InterPro" id="IPR013078">
    <property type="entry name" value="His_Pase_superF_clade-1"/>
</dbReference>
<dbReference type="PANTHER" id="PTHR11931">
    <property type="entry name" value="PHOSPHOGLYCERATE MUTASE"/>
    <property type="match status" value="1"/>
</dbReference>
<dbReference type="EC" id="5.4.2.11" evidence="2"/>
<dbReference type="CDD" id="cd07067">
    <property type="entry name" value="HP_PGM_like"/>
    <property type="match status" value="1"/>
</dbReference>
<dbReference type="InterPro" id="IPR029033">
    <property type="entry name" value="His_PPase_superfam"/>
</dbReference>
<evidence type="ECO:0000256" key="1">
    <source>
        <dbReference type="ARBA" id="ARBA00006717"/>
    </source>
</evidence>
<evidence type="ECO:0000256" key="3">
    <source>
        <dbReference type="ARBA" id="ARBA00023152"/>
    </source>
</evidence>
<evidence type="ECO:0000256" key="4">
    <source>
        <dbReference type="ARBA" id="ARBA00023235"/>
    </source>
</evidence>
<organism evidence="6 7">
    <name type="scientific">Clostridium scindens (strain JCM 10418 / VPI 12708)</name>
    <dbReference type="NCBI Taxonomy" id="29347"/>
    <lineage>
        <taxon>Bacteria</taxon>
        <taxon>Bacillati</taxon>
        <taxon>Bacillota</taxon>
        <taxon>Clostridia</taxon>
        <taxon>Lachnospirales</taxon>
        <taxon>Lachnospiraceae</taxon>
    </lineage>
</organism>
<dbReference type="Pfam" id="PF00300">
    <property type="entry name" value="His_Phos_1"/>
    <property type="match status" value="1"/>
</dbReference>
<feature type="site" description="Transition state stabilizer" evidence="5">
    <location>
        <position position="94"/>
    </location>
</feature>
<evidence type="ECO:0000256" key="5">
    <source>
        <dbReference type="PIRSR" id="PIRSR613078-3"/>
    </source>
</evidence>
<evidence type="ECO:0000313" key="7">
    <source>
        <dbReference type="Proteomes" id="UP000462363"/>
    </source>
</evidence>
<dbReference type="SUPFAM" id="SSF53254">
    <property type="entry name" value="Phosphoglycerate mutase-like"/>
    <property type="match status" value="1"/>
</dbReference>
<gene>
    <name evidence="6" type="ORF">FYJ37_14830</name>
</gene>
<name>A0A844FDH7_CLOSV</name>
<proteinExistence type="inferred from homology"/>
<dbReference type="EMBL" id="VUMB01000041">
    <property type="protein sequence ID" value="MSS41569.1"/>
    <property type="molecule type" value="Genomic_DNA"/>
</dbReference>
<dbReference type="RefSeq" id="WP_154322337.1">
    <property type="nucleotide sequence ID" value="NZ_CAMDTP010000042.1"/>
</dbReference>